<gene>
    <name evidence="2" type="ORF">NC99_44480</name>
</gene>
<evidence type="ECO:0000313" key="3">
    <source>
        <dbReference type="Proteomes" id="UP000036958"/>
    </source>
</evidence>
<dbReference type="GO" id="GO:0005524">
    <property type="term" value="F:ATP binding"/>
    <property type="evidence" value="ECO:0007669"/>
    <property type="project" value="InterPro"/>
</dbReference>
<dbReference type="SUPFAM" id="SSF56059">
    <property type="entry name" value="Glutathione synthetase ATP-binding domain-like"/>
    <property type="match status" value="1"/>
</dbReference>
<dbReference type="Gene3D" id="3.40.50.2300">
    <property type="match status" value="1"/>
</dbReference>
<accession>A0A0L8V3E6</accession>
<organism evidence="2 3">
    <name type="scientific">Sunxiuqinia dokdonensis</name>
    <dbReference type="NCBI Taxonomy" id="1409788"/>
    <lineage>
        <taxon>Bacteria</taxon>
        <taxon>Pseudomonadati</taxon>
        <taxon>Bacteroidota</taxon>
        <taxon>Bacteroidia</taxon>
        <taxon>Marinilabiliales</taxon>
        <taxon>Prolixibacteraceae</taxon>
        <taxon>Sunxiuqinia</taxon>
    </lineage>
</organism>
<feature type="domain" description="Pyruvate phosphate dikinase AMP/ATP-binding" evidence="1">
    <location>
        <begin position="988"/>
        <end position="1355"/>
    </location>
</feature>
<dbReference type="EMBL" id="LGIA01000214">
    <property type="protein sequence ID" value="KOH42722.1"/>
    <property type="molecule type" value="Genomic_DNA"/>
</dbReference>
<dbReference type="Pfam" id="PF01326">
    <property type="entry name" value="PPDK_N"/>
    <property type="match status" value="1"/>
</dbReference>
<dbReference type="GO" id="GO:0016301">
    <property type="term" value="F:kinase activity"/>
    <property type="evidence" value="ECO:0007669"/>
    <property type="project" value="InterPro"/>
</dbReference>
<dbReference type="RefSeq" id="WP_053188461.1">
    <property type="nucleotide sequence ID" value="NZ_LGIA01000214.1"/>
</dbReference>
<protein>
    <recommendedName>
        <fullName evidence="1">Pyruvate phosphate dikinase AMP/ATP-binding domain-containing protein</fullName>
    </recommendedName>
</protein>
<proteinExistence type="predicted"/>
<name>A0A0L8V3E6_9BACT</name>
<dbReference type="PATRIC" id="fig|1409788.3.peg.4545"/>
<reference evidence="3" key="1">
    <citation type="submission" date="2015-07" db="EMBL/GenBank/DDBJ databases">
        <title>Genome sequencing of Sunxiuqinia dokdonensis strain SK.</title>
        <authorList>
            <person name="Ahn S."/>
            <person name="Kim B.-C."/>
        </authorList>
    </citation>
    <scope>NUCLEOTIDE SEQUENCE [LARGE SCALE GENOMIC DNA]</scope>
    <source>
        <strain evidence="3">SK</strain>
    </source>
</reference>
<dbReference type="STRING" id="1409788.NC99_44480"/>
<evidence type="ECO:0000259" key="1">
    <source>
        <dbReference type="Pfam" id="PF01326"/>
    </source>
</evidence>
<dbReference type="OrthoDB" id="9812167at2"/>
<dbReference type="InterPro" id="IPR002192">
    <property type="entry name" value="PPDK_AMP/ATP-bd"/>
</dbReference>
<dbReference type="InterPro" id="IPR013815">
    <property type="entry name" value="ATP_grasp_subdomain_1"/>
</dbReference>
<dbReference type="Gene3D" id="3.30.1490.20">
    <property type="entry name" value="ATP-grasp fold, A domain"/>
    <property type="match status" value="1"/>
</dbReference>
<dbReference type="Proteomes" id="UP000036958">
    <property type="component" value="Unassembled WGS sequence"/>
</dbReference>
<sequence length="1539" mass="175841">MRGRSGKNKQEQTAGNEPAISVHASQLAAIGPAIVSQVERKPKLPTLLKAAANKIVEGASPAVIAVAITYNKQEFLSKGFKHSAMVLRSLIETSEDPEGVIEVYFNTDLVGSENMQDYLAVKEHLPFWRTIISGAIANIRLKDLTHRHEERKKELTGIDRANEILTNSTTLSESLAELCEFLPHAFQHAKHAQARIVYNGESYTSKRFKESQWSLRRTFETPDQRQGSVEIFYTRQFPDADDGPFLNEECNFLKNLSSLILGTISQYALKDLLFENTERLKELKGINSTYEILKRSRKLEDSLPQICAIIPASFQYPEDTVVRINYGGNSYKSVGFKETPWMIKQFFQTDTTKKGSIEVFYTRQFPELDEGPFLKEERNLLNNLAELIAGRAVKNMFTRLHRVNTERQKELQAINQTSKIIEESNSVDEALQRICNILPQSWQYPKFTACRIRFERREYITSNFDETPWVQQEGLMTIDNKKGSIEVFYLKQFPDEQEGPFLREERDLIRNISKLVSGYLNSHKGLEIINNKGVVISSQHRSDEFRKSLVRTKKPLQLYFNQQSLEKYVYLDMMKYKVKHILFVSTLYDAFMLESEDSFFEKFLGEIYQYSLFSLPRITGVSSAEEALELLETTNFDLVILMAGLDRKAPIDLSEQIRDKNKSIPIYLLLNKKSDLKYFEGLLPTIHSVDQLFVWNGDSLILFAIVKSIEDRVNVENDTRVGLVRVILVIEDSPLYYSKYLQFLYSIVFDQVQQILPEVEKNELDKIGRMRSRPKILLAKNYEEATAIFNKYKDFILCVISDMEFERAGRMDKKAGVSFIQYAKANIHKLPVVLQSSEVSNRNYAKKLDAVFLDKNSETLLQDLKHFLKNYLGFGNFVFLNAKDEKIAVAKSLREFETLLQKIPDESFYLHALENNFSLWLMARGEIQLARTLNPVPVNSIENVGESRKFFLETINRYREEKKKGRIMGFDETATLDERNIVSFCAGSLGGKGRGLAFINVLIYNYDFSALASQINISTPITVIVGTNEFQNFINRNNLIEVVTDPDISYSELRKRFFEAELSSSLMRKLKILANQIDKPIAVRSSSTSEDSITHPFSGVFDTYIIPNSKQNKRKVAEHLSNAIKMVYASIYSDGARTYFEAIQHRVEDEKMAIVLQELVGSYHGDHYYPHISGVAQSYNYYPVADMKPEEGFAVIAIGLGTYVVGGWKSYRFSPTYPKVSVYGIKDLLNSTQVKFYGLNCTNLDLDLLNKGELASLDLLDIEEAEKHGTLKHCASVYNPDNDRIEPGLDTYGPRVVNFANILQYEYIPLAKTIDAILNAVEEAFGSPVEIEFAVDLTPGKHGLPTFYLLQIKPLLASLESHYFDFNAIDPEKMLLRSGMSLGNGEINKITDVIFVAPDKFNKMKTMEMAAEIESLNNKMVKEKRKYILIGPGRWGTRDQFLGIPVNWAQISNAKVIVETSLENFPLDSSLGSHFFHNVTSMNIGYFSVLHHSSTDVIRWDLLNEQTLVSETNYFKHVRFKNPLRVVMNGKTKTSAIIL</sequence>
<comment type="caution">
    <text evidence="2">The sequence shown here is derived from an EMBL/GenBank/DDBJ whole genome shotgun (WGS) entry which is preliminary data.</text>
</comment>
<evidence type="ECO:0000313" key="2">
    <source>
        <dbReference type="EMBL" id="KOH42722.1"/>
    </source>
</evidence>
<keyword evidence="3" id="KW-1185">Reference proteome</keyword>